<organism evidence="1 2">
    <name type="scientific">Paenibacillus baimaensis</name>
    <dbReference type="NCBI Taxonomy" id="2982185"/>
    <lineage>
        <taxon>Bacteria</taxon>
        <taxon>Bacillati</taxon>
        <taxon>Bacillota</taxon>
        <taxon>Bacilli</taxon>
        <taxon>Bacillales</taxon>
        <taxon>Paenibacillaceae</taxon>
        <taxon>Paenibacillus</taxon>
    </lineage>
</organism>
<dbReference type="Proteomes" id="UP001652445">
    <property type="component" value="Unassembled WGS sequence"/>
</dbReference>
<dbReference type="EMBL" id="JAOQIO010000086">
    <property type="protein sequence ID" value="MCU6794862.1"/>
    <property type="molecule type" value="Genomic_DNA"/>
</dbReference>
<protein>
    <recommendedName>
        <fullName evidence="3">TnsA endonuclease N-terminal domain-containing protein</fullName>
    </recommendedName>
</protein>
<evidence type="ECO:0008006" key="3">
    <source>
        <dbReference type="Google" id="ProtNLM"/>
    </source>
</evidence>
<keyword evidence="2" id="KW-1185">Reference proteome</keyword>
<reference evidence="1 2" key="1">
    <citation type="submission" date="2022-09" db="EMBL/GenBank/DDBJ databases">
        <authorList>
            <person name="Han X.L."/>
            <person name="Wang Q."/>
            <person name="Lu T."/>
        </authorList>
    </citation>
    <scope>NUCLEOTIDE SEQUENCE [LARGE SCALE GENOMIC DNA]</scope>
    <source>
        <strain evidence="1 2">WQ 127069</strain>
    </source>
</reference>
<evidence type="ECO:0000313" key="1">
    <source>
        <dbReference type="EMBL" id="MCU6794862.1"/>
    </source>
</evidence>
<sequence>MDWRTKSWIEEDVEFVPKRNVNNKGSRYFRHITGFLISQKMNRKKVGYESLWGECLFYYILEMDPLIVRYYEQPVEVPIRELNDACDLSEWMHVPDVLAFRHGYKPFLFQIKGGNQSEQKDYSYINSFCHEYAKSRGWNYSMAFPKTLEEAIQFNIRLLKKYDNLRFGSDRWIPEIRNKMKYIHETSILELARGFSAQADFRSILPCIYHLIFKGELQTNVRSRITEKSIIRAGSCSEQFLDLFHIEGDAYDITNASTR</sequence>
<accession>A0ABT2ULX5</accession>
<proteinExistence type="predicted"/>
<evidence type="ECO:0000313" key="2">
    <source>
        <dbReference type="Proteomes" id="UP001652445"/>
    </source>
</evidence>
<name>A0ABT2ULX5_9BACL</name>
<gene>
    <name evidence="1" type="ORF">OB236_22370</name>
</gene>
<comment type="caution">
    <text evidence="1">The sequence shown here is derived from an EMBL/GenBank/DDBJ whole genome shotgun (WGS) entry which is preliminary data.</text>
</comment>
<dbReference type="RefSeq" id="WP_262685953.1">
    <property type="nucleotide sequence ID" value="NZ_JAOQIO010000086.1"/>
</dbReference>